<dbReference type="GO" id="GO:0043565">
    <property type="term" value="F:sequence-specific DNA binding"/>
    <property type="evidence" value="ECO:0007669"/>
    <property type="project" value="InterPro"/>
</dbReference>
<gene>
    <name evidence="2" type="ORF">M569_17252</name>
</gene>
<keyword evidence="3" id="KW-1185">Reference proteome</keyword>
<dbReference type="Proteomes" id="UP000015453">
    <property type="component" value="Unassembled WGS sequence"/>
</dbReference>
<dbReference type="AlphaFoldDB" id="S8BSK4"/>
<dbReference type="OrthoDB" id="1611096at2759"/>
<organism evidence="2 3">
    <name type="scientific">Genlisea aurea</name>
    <dbReference type="NCBI Taxonomy" id="192259"/>
    <lineage>
        <taxon>Eukaryota</taxon>
        <taxon>Viridiplantae</taxon>
        <taxon>Streptophyta</taxon>
        <taxon>Embryophyta</taxon>
        <taxon>Tracheophyta</taxon>
        <taxon>Spermatophyta</taxon>
        <taxon>Magnoliopsida</taxon>
        <taxon>eudicotyledons</taxon>
        <taxon>Gunneridae</taxon>
        <taxon>Pentapetalae</taxon>
        <taxon>asterids</taxon>
        <taxon>lamiids</taxon>
        <taxon>Lamiales</taxon>
        <taxon>Lentibulariaceae</taxon>
        <taxon>Genlisea</taxon>
    </lineage>
</organism>
<dbReference type="GO" id="GO:0006351">
    <property type="term" value="P:DNA-templated transcription"/>
    <property type="evidence" value="ECO:0007669"/>
    <property type="project" value="InterPro"/>
</dbReference>
<name>S8BSK4_9LAMI</name>
<protein>
    <recommendedName>
        <fullName evidence="1">DOG1 domain-containing protein</fullName>
    </recommendedName>
</protein>
<evidence type="ECO:0000313" key="3">
    <source>
        <dbReference type="Proteomes" id="UP000015453"/>
    </source>
</evidence>
<comment type="caution">
    <text evidence="2">The sequence shown here is derived from an EMBL/GenBank/DDBJ whole genome shotgun (WGS) entry which is preliminary data.</text>
</comment>
<dbReference type="EMBL" id="AUSU01010098">
    <property type="protein sequence ID" value="EPS57565.1"/>
    <property type="molecule type" value="Genomic_DNA"/>
</dbReference>
<proteinExistence type="predicted"/>
<feature type="domain" description="DOG1" evidence="1">
    <location>
        <begin position="1"/>
        <end position="143"/>
    </location>
</feature>
<dbReference type="PROSITE" id="PS51806">
    <property type="entry name" value="DOG1"/>
    <property type="match status" value="1"/>
</dbReference>
<dbReference type="InterPro" id="IPR025422">
    <property type="entry name" value="TGA_domain"/>
</dbReference>
<reference evidence="2 3" key="1">
    <citation type="journal article" date="2013" name="BMC Genomics">
        <title>The miniature genome of a carnivorous plant Genlisea aurea contains a low number of genes and short non-coding sequences.</title>
        <authorList>
            <person name="Leushkin E.V."/>
            <person name="Sutormin R.A."/>
            <person name="Nabieva E.R."/>
            <person name="Penin A.A."/>
            <person name="Kondrashov A.S."/>
            <person name="Logacheva M.D."/>
        </authorList>
    </citation>
    <scope>NUCLEOTIDE SEQUENCE [LARGE SCALE GENOMIC DNA]</scope>
</reference>
<sequence length="143" mass="16155">MRRLVADHVLRYRAHYSPAPALTPIKISDLADLLFPQWAPAHEQAAVFWMGEWRPTSILNLVSSLAQSFDDPIQAHKTLAQLAHQVRIEEAVIDEEMTEIQANCVFHLPFGTTKDDGSGSGLRRIGSEFNKIRRVVVKAQKLR</sequence>
<dbReference type="Pfam" id="PF14144">
    <property type="entry name" value="DOG1"/>
    <property type="match status" value="1"/>
</dbReference>
<evidence type="ECO:0000313" key="2">
    <source>
        <dbReference type="EMBL" id="EPS57565.1"/>
    </source>
</evidence>
<evidence type="ECO:0000259" key="1">
    <source>
        <dbReference type="PROSITE" id="PS51806"/>
    </source>
</evidence>
<accession>S8BSK4</accession>